<accession>A0ABR3GKG4</accession>
<dbReference type="EMBL" id="JBBBZM010000050">
    <property type="protein sequence ID" value="KAL0636414.1"/>
    <property type="molecule type" value="Genomic_DNA"/>
</dbReference>
<organism evidence="1 2">
    <name type="scientific">Discina gigas</name>
    <dbReference type="NCBI Taxonomy" id="1032678"/>
    <lineage>
        <taxon>Eukaryota</taxon>
        <taxon>Fungi</taxon>
        <taxon>Dikarya</taxon>
        <taxon>Ascomycota</taxon>
        <taxon>Pezizomycotina</taxon>
        <taxon>Pezizomycetes</taxon>
        <taxon>Pezizales</taxon>
        <taxon>Discinaceae</taxon>
        <taxon>Discina</taxon>
    </lineage>
</organism>
<sequence>MNSIFATYSYTVKKLDAPSTPGLIAYVKLITTLTPVTEQLIRTYHPDLSKYNLVSVYEYPGADKMWVVPSIGDPTSMPSEVAGRDLRVMPVIFRPREGLALPDPFPNMVVNPYRHAPLGLRTRVKEMYPNTMGVGLLPIGVMSIIFCTEAEVNAVLAGPRPETIGRLLCHFDGLEIERVCSDGLETASPSPHTSE</sequence>
<evidence type="ECO:0000313" key="1">
    <source>
        <dbReference type="EMBL" id="KAL0636414.1"/>
    </source>
</evidence>
<evidence type="ECO:0000313" key="2">
    <source>
        <dbReference type="Proteomes" id="UP001447188"/>
    </source>
</evidence>
<proteinExistence type="predicted"/>
<gene>
    <name evidence="1" type="ORF">Q9L58_004563</name>
</gene>
<dbReference type="Proteomes" id="UP001447188">
    <property type="component" value="Unassembled WGS sequence"/>
</dbReference>
<reference evidence="1 2" key="1">
    <citation type="submission" date="2024-02" db="EMBL/GenBank/DDBJ databases">
        <title>Discinaceae phylogenomics.</title>
        <authorList>
            <person name="Dirks A.C."/>
            <person name="James T.Y."/>
        </authorList>
    </citation>
    <scope>NUCLEOTIDE SEQUENCE [LARGE SCALE GENOMIC DNA]</scope>
    <source>
        <strain evidence="1 2">ACD0624</strain>
    </source>
</reference>
<comment type="caution">
    <text evidence="1">The sequence shown here is derived from an EMBL/GenBank/DDBJ whole genome shotgun (WGS) entry which is preliminary data.</text>
</comment>
<name>A0ABR3GKG4_9PEZI</name>
<protein>
    <submittedName>
        <fullName evidence="1">Uncharacterized protein</fullName>
    </submittedName>
</protein>
<keyword evidence="2" id="KW-1185">Reference proteome</keyword>